<dbReference type="GO" id="GO:0035556">
    <property type="term" value="P:intracellular signal transduction"/>
    <property type="evidence" value="ECO:0007669"/>
    <property type="project" value="InterPro"/>
</dbReference>
<dbReference type="EC" id="4.6.1.2" evidence="3 15"/>
<keyword evidence="9 16" id="KW-0472">Membrane</keyword>
<evidence type="ECO:0000256" key="5">
    <source>
        <dbReference type="ARBA" id="ARBA00022729"/>
    </source>
</evidence>
<dbReference type="InterPro" id="IPR018297">
    <property type="entry name" value="A/G_cyclase_CS"/>
</dbReference>
<dbReference type="Proteomes" id="UP000192578">
    <property type="component" value="Unassembled WGS sequence"/>
</dbReference>
<dbReference type="FunFam" id="3.30.70.1230:FF:000030">
    <property type="entry name" value="Si:ch211-215j19.12"/>
    <property type="match status" value="1"/>
</dbReference>
<dbReference type="SMART" id="SM00044">
    <property type="entry name" value="CYCc"/>
    <property type="match status" value="1"/>
</dbReference>
<dbReference type="EMBL" id="MTYJ01000318">
    <property type="protein sequence ID" value="OWA53393.1"/>
    <property type="molecule type" value="Genomic_DNA"/>
</dbReference>
<evidence type="ECO:0000259" key="18">
    <source>
        <dbReference type="PROSITE" id="PS50125"/>
    </source>
</evidence>
<dbReference type="GO" id="GO:0005524">
    <property type="term" value="F:ATP binding"/>
    <property type="evidence" value="ECO:0007669"/>
    <property type="project" value="InterPro"/>
</dbReference>
<keyword evidence="20" id="KW-1185">Reference proteome</keyword>
<keyword evidence="4 16" id="KW-0812">Transmembrane</keyword>
<dbReference type="Pfam" id="PF00211">
    <property type="entry name" value="Guanylate_cyc"/>
    <property type="match status" value="1"/>
</dbReference>
<evidence type="ECO:0000256" key="12">
    <source>
        <dbReference type="ARBA" id="ARBA00023239"/>
    </source>
</evidence>
<keyword evidence="8" id="KW-0342">GTP-binding</keyword>
<dbReference type="SUPFAM" id="SSF56112">
    <property type="entry name" value="Protein kinase-like (PK-like)"/>
    <property type="match status" value="1"/>
</dbReference>
<evidence type="ECO:0000256" key="10">
    <source>
        <dbReference type="ARBA" id="ARBA00023170"/>
    </source>
</evidence>
<dbReference type="InterPro" id="IPR001828">
    <property type="entry name" value="ANF_lig-bd_rcpt"/>
</dbReference>
<dbReference type="Gene3D" id="1.10.510.10">
    <property type="entry name" value="Transferase(Phosphotransferase) domain 1"/>
    <property type="match status" value="1"/>
</dbReference>
<dbReference type="GO" id="GO:0005886">
    <property type="term" value="C:plasma membrane"/>
    <property type="evidence" value="ECO:0007669"/>
    <property type="project" value="TreeGrafter"/>
</dbReference>
<evidence type="ECO:0000256" key="3">
    <source>
        <dbReference type="ARBA" id="ARBA00012202"/>
    </source>
</evidence>
<dbReference type="GO" id="GO:0001653">
    <property type="term" value="F:peptide receptor activity"/>
    <property type="evidence" value="ECO:0007669"/>
    <property type="project" value="TreeGrafter"/>
</dbReference>
<evidence type="ECO:0000256" key="8">
    <source>
        <dbReference type="ARBA" id="ARBA00023134"/>
    </source>
</evidence>
<evidence type="ECO:0000259" key="17">
    <source>
        <dbReference type="PROSITE" id="PS50011"/>
    </source>
</evidence>
<evidence type="ECO:0000256" key="1">
    <source>
        <dbReference type="ARBA" id="ARBA00001436"/>
    </source>
</evidence>
<comment type="subcellular location">
    <subcellularLocation>
        <location evidence="2">Membrane</location>
        <topology evidence="2">Single-pass type I membrane protein</topology>
    </subcellularLocation>
</comment>
<evidence type="ECO:0000256" key="7">
    <source>
        <dbReference type="ARBA" id="ARBA00022989"/>
    </source>
</evidence>
<evidence type="ECO:0000256" key="15">
    <source>
        <dbReference type="RuleBase" id="RU003431"/>
    </source>
</evidence>
<dbReference type="Pfam" id="PF07714">
    <property type="entry name" value="PK_Tyr_Ser-Thr"/>
    <property type="match status" value="1"/>
</dbReference>
<keyword evidence="10 19" id="KW-0675">Receptor</keyword>
<dbReference type="InterPro" id="IPR001170">
    <property type="entry name" value="ANPR/GUC"/>
</dbReference>
<feature type="domain" description="Protein kinase" evidence="17">
    <location>
        <begin position="256"/>
        <end position="563"/>
    </location>
</feature>
<evidence type="ECO:0000256" key="2">
    <source>
        <dbReference type="ARBA" id="ARBA00004479"/>
    </source>
</evidence>
<feature type="transmembrane region" description="Helical" evidence="16">
    <location>
        <begin position="211"/>
        <end position="234"/>
    </location>
</feature>
<evidence type="ECO:0000256" key="9">
    <source>
        <dbReference type="ARBA" id="ARBA00023136"/>
    </source>
</evidence>
<dbReference type="PANTHER" id="PTHR11920">
    <property type="entry name" value="GUANYLYL CYCLASE"/>
    <property type="match status" value="1"/>
</dbReference>
<comment type="caution">
    <text evidence="19">The sequence shown here is derived from an EMBL/GenBank/DDBJ whole genome shotgun (WGS) entry which is preliminary data.</text>
</comment>
<feature type="domain" description="Guanylate cyclase" evidence="18">
    <location>
        <begin position="637"/>
        <end position="769"/>
    </location>
</feature>
<evidence type="ECO:0000313" key="19">
    <source>
        <dbReference type="EMBL" id="OWA53393.1"/>
    </source>
</evidence>
<dbReference type="OrthoDB" id="6718656at2759"/>
<dbReference type="PROSITE" id="PS50125">
    <property type="entry name" value="GUANYLATE_CYCLASE_2"/>
    <property type="match status" value="1"/>
</dbReference>
<gene>
    <name evidence="19" type="ORF">BV898_17823</name>
</gene>
<name>A0A9X6NIM0_HYPEX</name>
<keyword evidence="11" id="KW-0325">Glycoprotein</keyword>
<dbReference type="InterPro" id="IPR001054">
    <property type="entry name" value="A/G_cyclase"/>
</dbReference>
<dbReference type="Pfam" id="PF01094">
    <property type="entry name" value="ANF_receptor"/>
    <property type="match status" value="1"/>
</dbReference>
<evidence type="ECO:0000256" key="11">
    <source>
        <dbReference type="ARBA" id="ARBA00023180"/>
    </source>
</evidence>
<keyword evidence="5" id="KW-0732">Signal</keyword>
<evidence type="ECO:0000313" key="20">
    <source>
        <dbReference type="Proteomes" id="UP000192578"/>
    </source>
</evidence>
<dbReference type="GO" id="GO:0004672">
    <property type="term" value="F:protein kinase activity"/>
    <property type="evidence" value="ECO:0007669"/>
    <property type="project" value="InterPro"/>
</dbReference>
<evidence type="ECO:0000256" key="4">
    <source>
        <dbReference type="ARBA" id="ARBA00022692"/>
    </source>
</evidence>
<evidence type="ECO:0000256" key="6">
    <source>
        <dbReference type="ARBA" id="ARBA00022741"/>
    </source>
</evidence>
<dbReference type="PANTHER" id="PTHR11920:SF501">
    <property type="entry name" value="GUANYLATE CYCLASE 32E"/>
    <property type="match status" value="1"/>
</dbReference>
<dbReference type="InterPro" id="IPR029787">
    <property type="entry name" value="Nucleotide_cyclase"/>
</dbReference>
<dbReference type="SUPFAM" id="SSF55073">
    <property type="entry name" value="Nucleotide cyclase"/>
    <property type="match status" value="1"/>
</dbReference>
<dbReference type="InterPro" id="IPR028082">
    <property type="entry name" value="Peripla_BP_I"/>
</dbReference>
<dbReference type="CDD" id="cd07302">
    <property type="entry name" value="CHD"/>
    <property type="match status" value="1"/>
</dbReference>
<dbReference type="InterPro" id="IPR050401">
    <property type="entry name" value="Cyclic_nucleotide_synthase"/>
</dbReference>
<dbReference type="AlphaFoldDB" id="A0A9X6NIM0"/>
<dbReference type="InterPro" id="IPR000719">
    <property type="entry name" value="Prot_kinase_dom"/>
</dbReference>
<dbReference type="GO" id="GO:0004383">
    <property type="term" value="F:guanylate cyclase activity"/>
    <property type="evidence" value="ECO:0007669"/>
    <property type="project" value="UniProtKB-EC"/>
</dbReference>
<evidence type="ECO:0000256" key="13">
    <source>
        <dbReference type="ARBA" id="ARBA00023293"/>
    </source>
</evidence>
<dbReference type="PROSITE" id="PS00452">
    <property type="entry name" value="GUANYLATE_CYCLASE_1"/>
    <property type="match status" value="1"/>
</dbReference>
<evidence type="ECO:0000256" key="14">
    <source>
        <dbReference type="RuleBase" id="RU000405"/>
    </source>
</evidence>
<dbReference type="PROSITE" id="PS50011">
    <property type="entry name" value="PROTEIN_KINASE_DOM"/>
    <property type="match status" value="1"/>
</dbReference>
<accession>A0A9X6NIM0</accession>
<keyword evidence="12 14" id="KW-0456">Lyase</keyword>
<dbReference type="Gene3D" id="3.40.50.2300">
    <property type="match status" value="1"/>
</dbReference>
<dbReference type="InterPro" id="IPR001245">
    <property type="entry name" value="Ser-Thr/Tyr_kinase_cat_dom"/>
</dbReference>
<keyword evidence="7 16" id="KW-1133">Transmembrane helix</keyword>
<reference evidence="20" key="1">
    <citation type="submission" date="2017-01" db="EMBL/GenBank/DDBJ databases">
        <title>Comparative genomics of anhydrobiosis in the tardigrade Hypsibius dujardini.</title>
        <authorList>
            <person name="Yoshida Y."/>
            <person name="Koutsovoulos G."/>
            <person name="Laetsch D."/>
            <person name="Stevens L."/>
            <person name="Kumar S."/>
            <person name="Horikawa D."/>
            <person name="Ishino K."/>
            <person name="Komine S."/>
            <person name="Tomita M."/>
            <person name="Blaxter M."/>
            <person name="Arakawa K."/>
        </authorList>
    </citation>
    <scope>NUCLEOTIDE SEQUENCE [LARGE SCALE GENOMIC DNA]</scope>
    <source>
        <strain evidence="20">Z151</strain>
    </source>
</reference>
<organism evidence="19 20">
    <name type="scientific">Hypsibius exemplaris</name>
    <name type="common">Freshwater tardigrade</name>
    <dbReference type="NCBI Taxonomy" id="2072580"/>
    <lineage>
        <taxon>Eukaryota</taxon>
        <taxon>Metazoa</taxon>
        <taxon>Ecdysozoa</taxon>
        <taxon>Tardigrada</taxon>
        <taxon>Eutardigrada</taxon>
        <taxon>Parachela</taxon>
        <taxon>Hypsibioidea</taxon>
        <taxon>Hypsibiidae</taxon>
        <taxon>Hypsibius</taxon>
    </lineage>
</organism>
<protein>
    <recommendedName>
        <fullName evidence="3 15">Guanylate cyclase</fullName>
        <ecNumber evidence="3 15">4.6.1.2</ecNumber>
    </recommendedName>
</protein>
<dbReference type="PRINTS" id="PR00255">
    <property type="entry name" value="NATPEPTIDER"/>
</dbReference>
<keyword evidence="6" id="KW-0547">Nucleotide-binding</keyword>
<sequence>MAQQLEMANGTYVYLAVEMFSSPNWGFFTPIRKDKDDSVAVLGFASLLLFTLATNAKREVEVFNSQVVKNSAKNYNYTYAPGEEVDVVVSHFYDSVIYYASLVRDMTAAGEDHKNADRMLERAVNYTFFSPVNGVVGMDENGDRKNSFKVRNFNPATGRFEDFLSLPAGTSDVLRLGMLLWPNGTELPQNRPACGYLGNDHSCRQRLSKGLIAAAIIIPLLVVSGLILAAVMLAKRFLKSDTNPFWWRVLLSEVTVVNKNRISSRITGSVVPEKSKRSLLTNAETATIMSTKEILARDVLTVEAIYQGNSVDLRLLDKPNHRATPMLRTVFDTIKRLQHPNLQIFIGIAVDDEQLCKYVVGEFCSKGTLMQLLERTSFNLDWEFKSSLLKDIASGMGYLHASRVISHGYLTAYTCRIDSNFVLKIIEHGLHTLRNTEYLHPPSEYDEERDYELLLWRSPELLRRTMPPEGTQKGDVYSFAILLQQIILRSPPFRSNFVDHRADGDALTDKEVVIEVKKGTVPPLRPRVPVSSCPSELHDLLERCWDESAMMRPTFPKIREALLKQMGKAGDSIIEHLIDSMEKHAAGLELEAENKMRLMVDEKKRSDDILCQMLPPSIALALTQGKHPEPETFASTTVHFSDIEGFVELIAEAKTPKDTVHILNTLYSVSDSVIEKYDVYKVETVKDAYMIVSGLPVRNGINHADNIATMALQMRREIAGMVVSNHEHSPRLRLRVGIHSGPCVAGIIGTKMPRYCLFGDTVNTSSRMESHGEAGKIQCSNTTKALLDQIGGFILIGRGEINIKGKGLMETYWIIAKDQ</sequence>
<keyword evidence="13 15" id="KW-0141">cGMP biosynthesis</keyword>
<dbReference type="Gene3D" id="3.30.70.1230">
    <property type="entry name" value="Nucleotide cyclase"/>
    <property type="match status" value="1"/>
</dbReference>
<dbReference type="SUPFAM" id="SSF53822">
    <property type="entry name" value="Periplasmic binding protein-like I"/>
    <property type="match status" value="1"/>
</dbReference>
<evidence type="ECO:0000256" key="16">
    <source>
        <dbReference type="SAM" id="Phobius"/>
    </source>
</evidence>
<proteinExistence type="inferred from homology"/>
<feature type="transmembrane region" description="Helical" evidence="16">
    <location>
        <begin position="38"/>
        <end position="56"/>
    </location>
</feature>
<comment type="similarity">
    <text evidence="14">Belongs to the adenylyl cyclase class-4/guanylyl cyclase family.</text>
</comment>
<dbReference type="GO" id="GO:0004016">
    <property type="term" value="F:adenylate cyclase activity"/>
    <property type="evidence" value="ECO:0007669"/>
    <property type="project" value="TreeGrafter"/>
</dbReference>
<dbReference type="InterPro" id="IPR011009">
    <property type="entry name" value="Kinase-like_dom_sf"/>
</dbReference>
<dbReference type="GO" id="GO:0007168">
    <property type="term" value="P:receptor guanylyl cyclase signaling pathway"/>
    <property type="evidence" value="ECO:0007669"/>
    <property type="project" value="TreeGrafter"/>
</dbReference>
<dbReference type="GO" id="GO:0005525">
    <property type="term" value="F:GTP binding"/>
    <property type="evidence" value="ECO:0007669"/>
    <property type="project" value="UniProtKB-KW"/>
</dbReference>
<comment type="catalytic activity">
    <reaction evidence="1 15">
        <text>GTP = 3',5'-cyclic GMP + diphosphate</text>
        <dbReference type="Rhea" id="RHEA:13665"/>
        <dbReference type="ChEBI" id="CHEBI:33019"/>
        <dbReference type="ChEBI" id="CHEBI:37565"/>
        <dbReference type="ChEBI" id="CHEBI:57746"/>
        <dbReference type="EC" id="4.6.1.2"/>
    </reaction>
</comment>